<keyword evidence="3" id="KW-0378">Hydrolase</keyword>
<keyword evidence="1" id="KW-0472">Membrane</keyword>
<comment type="caution">
    <text evidence="3">The sequence shown here is derived from an EMBL/GenBank/DDBJ whole genome shotgun (WGS) entry which is preliminary data.</text>
</comment>
<proteinExistence type="predicted"/>
<sequence>MAARERTRGSGRTRAAKIVIGLLVLLVGTALISLLDTNRGSVRMLDMVREPSVYLAAALAVVGVILARSRAVVVVGLAAIAIGINMWRLWPYTALAATQVPLPDEVDGMSCARLLSFNVLQGNDRHRDTARLIERVDPDILLLMETNQSWLDALEPQLSRYGYRLDRPLDNKYGMAFATRLTVDRAEMVANTSSNTPTLYATLRMGDGARFEMIGLHPRPPLPGQSTESRDANIAQAGARTPDGLSNVLAIGDFNDVPWSNTTSRFVAEGGYRDPRAGRGSFATFPADYAWIGWPLDQIFVKDGVKVEELEIGDDVGSDHLPLIAKVCVDPMSADADIEGLFAPDTAPAGEL</sequence>
<dbReference type="EMBL" id="JYNE01000028">
    <property type="protein sequence ID" value="KNH01000.1"/>
    <property type="molecule type" value="Genomic_DNA"/>
</dbReference>
<keyword evidence="3" id="KW-0255">Endonuclease</keyword>
<keyword evidence="3" id="KW-0540">Nuclease</keyword>
<keyword evidence="1" id="KW-0812">Transmembrane</keyword>
<dbReference type="STRING" id="1306953.J121_1628"/>
<gene>
    <name evidence="3" type="ORF">J121_1628</name>
</gene>
<dbReference type="RefSeq" id="WP_050601741.1">
    <property type="nucleotide sequence ID" value="NZ_JYNE01000028.1"/>
</dbReference>
<dbReference type="AlphaFoldDB" id="A0A0L1KAE5"/>
<dbReference type="Pfam" id="PF03372">
    <property type="entry name" value="Exo_endo_phos"/>
    <property type="match status" value="1"/>
</dbReference>
<accession>A0A0L1KAE5</accession>
<evidence type="ECO:0000313" key="4">
    <source>
        <dbReference type="Proteomes" id="UP000037446"/>
    </source>
</evidence>
<protein>
    <submittedName>
        <fullName evidence="3">Endonuclease exonuclease phosphatase</fullName>
    </submittedName>
</protein>
<dbReference type="PATRIC" id="fig|1306953.7.peg.1671"/>
<feature type="transmembrane region" description="Helical" evidence="1">
    <location>
        <begin position="55"/>
        <end position="82"/>
    </location>
</feature>
<dbReference type="GO" id="GO:0004527">
    <property type="term" value="F:exonuclease activity"/>
    <property type="evidence" value="ECO:0007669"/>
    <property type="project" value="UniProtKB-KW"/>
</dbReference>
<dbReference type="GO" id="GO:0004519">
    <property type="term" value="F:endonuclease activity"/>
    <property type="evidence" value="ECO:0007669"/>
    <property type="project" value="UniProtKB-KW"/>
</dbReference>
<evidence type="ECO:0000313" key="3">
    <source>
        <dbReference type="EMBL" id="KNH01000.1"/>
    </source>
</evidence>
<dbReference type="SUPFAM" id="SSF56219">
    <property type="entry name" value="DNase I-like"/>
    <property type="match status" value="1"/>
</dbReference>
<feature type="domain" description="Endonuclease/exonuclease/phosphatase" evidence="2">
    <location>
        <begin position="115"/>
        <end position="320"/>
    </location>
</feature>
<keyword evidence="3" id="KW-0269">Exonuclease</keyword>
<name>A0A0L1KAE5_9SPHN</name>
<evidence type="ECO:0000256" key="1">
    <source>
        <dbReference type="SAM" id="Phobius"/>
    </source>
</evidence>
<feature type="transmembrane region" description="Helical" evidence="1">
    <location>
        <begin position="15"/>
        <end position="35"/>
    </location>
</feature>
<evidence type="ECO:0000259" key="2">
    <source>
        <dbReference type="Pfam" id="PF03372"/>
    </source>
</evidence>
<dbReference type="Proteomes" id="UP000037446">
    <property type="component" value="Unassembled WGS sequence"/>
</dbReference>
<dbReference type="InterPro" id="IPR036691">
    <property type="entry name" value="Endo/exonu/phosph_ase_sf"/>
</dbReference>
<organism evidence="3 4">
    <name type="scientific">Qipengyuania citrea LAMA 915</name>
    <dbReference type="NCBI Taxonomy" id="1306953"/>
    <lineage>
        <taxon>Bacteria</taxon>
        <taxon>Pseudomonadati</taxon>
        <taxon>Pseudomonadota</taxon>
        <taxon>Alphaproteobacteria</taxon>
        <taxon>Sphingomonadales</taxon>
        <taxon>Erythrobacteraceae</taxon>
        <taxon>Qipengyuania</taxon>
    </lineage>
</organism>
<reference evidence="3" key="1">
    <citation type="submission" date="2015-02" db="EMBL/GenBank/DDBJ databases">
        <authorList>
            <person name="Chooi Y.-H."/>
        </authorList>
    </citation>
    <scope>NUCLEOTIDE SEQUENCE [LARGE SCALE GENOMIC DNA]</scope>
    <source>
        <strain evidence="3">LAMA 915</strain>
    </source>
</reference>
<keyword evidence="1" id="KW-1133">Transmembrane helix</keyword>
<dbReference type="Gene3D" id="3.60.10.10">
    <property type="entry name" value="Endonuclease/exonuclease/phosphatase"/>
    <property type="match status" value="1"/>
</dbReference>
<dbReference type="InterPro" id="IPR005135">
    <property type="entry name" value="Endo/exonuclease/phosphatase"/>
</dbReference>